<dbReference type="Proteomes" id="UP000838748">
    <property type="component" value="Unassembled WGS sequence"/>
</dbReference>
<gene>
    <name evidence="1" type="ORF">VMF7928_01559</name>
</gene>
<organism evidence="1 2">
    <name type="scientific">Vibrio marisflavi CECT 7928</name>
    <dbReference type="NCBI Taxonomy" id="634439"/>
    <lineage>
        <taxon>Bacteria</taxon>
        <taxon>Pseudomonadati</taxon>
        <taxon>Pseudomonadota</taxon>
        <taxon>Gammaproteobacteria</taxon>
        <taxon>Vibrionales</taxon>
        <taxon>Vibrionaceae</taxon>
        <taxon>Vibrio</taxon>
    </lineage>
</organism>
<name>A0ABM9A2I4_9VIBR</name>
<evidence type="ECO:0000313" key="1">
    <source>
        <dbReference type="EMBL" id="CAH0538636.1"/>
    </source>
</evidence>
<reference evidence="1" key="1">
    <citation type="submission" date="2021-11" db="EMBL/GenBank/DDBJ databases">
        <authorList>
            <person name="Rodrigo-Torres L."/>
            <person name="Arahal R. D."/>
            <person name="Lucena T."/>
        </authorList>
    </citation>
    <scope>NUCLEOTIDE SEQUENCE</scope>
    <source>
        <strain evidence="1">CECT 7928</strain>
    </source>
</reference>
<proteinExistence type="predicted"/>
<dbReference type="NCBIfam" id="NF041243">
    <property type="entry name" value="T6SS_IglJ"/>
    <property type="match status" value="1"/>
</dbReference>
<accession>A0ABM9A2I4</accession>
<comment type="caution">
    <text evidence="1">The sequence shown here is derived from an EMBL/GenBank/DDBJ whole genome shotgun (WGS) entry which is preliminary data.</text>
</comment>
<sequence>MMLEPCAEFIEKYKAKLGIKNALAVIHSYGISSKSVQFVPEFSLMPDNVIISGCSCQLNHLRLHINISKVSMFYALNDYYFYLQHNDGERLCSVLEQGISSLLYDYFYGVYYGYNRDLASAGLLDVLRPASPPTISQLHSMLQNKYSNLDITFNIAEAQLPSSTFAYQLDSNSTLGGCYLYGEKTHTCQTLEVLVYMQNFNQSLIASIVDEMQTNSMVLALKKVIPISLKFSVPDSSNYSSLTGLEHLMLSPEYEVEV</sequence>
<evidence type="ECO:0000313" key="2">
    <source>
        <dbReference type="Proteomes" id="UP000838748"/>
    </source>
</evidence>
<keyword evidence="2" id="KW-1185">Reference proteome</keyword>
<dbReference type="EMBL" id="CAKLDM010000002">
    <property type="protein sequence ID" value="CAH0538636.1"/>
    <property type="molecule type" value="Genomic_DNA"/>
</dbReference>
<protein>
    <submittedName>
        <fullName evidence="1">Uncharacterized protein</fullName>
    </submittedName>
</protein>